<dbReference type="Pfam" id="PF01656">
    <property type="entry name" value="CbiA"/>
    <property type="match status" value="1"/>
</dbReference>
<dbReference type="PANTHER" id="PTHR13696">
    <property type="entry name" value="P-LOOP CONTAINING NUCLEOSIDE TRIPHOSPHATE HYDROLASE"/>
    <property type="match status" value="1"/>
</dbReference>
<evidence type="ECO:0000313" key="2">
    <source>
        <dbReference type="EMBL" id="AGF77749.1"/>
    </source>
</evidence>
<dbReference type="InterPro" id="IPR027417">
    <property type="entry name" value="P-loop_NTPase"/>
</dbReference>
<dbReference type="STRING" id="1167006.UWK_01181"/>
<dbReference type="AlphaFoldDB" id="M1NDA9"/>
<sequence>MIITLTNQKGGCGKSTATMNLALGTAALNYKTALIDTDEQKSCLETLGDHSKSNLTLYEAREDVEDLVAEIKSKFHFIFIDTPPHSHHIMYRAMAVSDFIIIPLQASPLDIRSAKRTIDACERVQKEVGHDIPCYFLLNRVNPRTKLSKEIGTYIRELYSVPLLQSRLHNRVAYAQSLMHGKSVIEHSRSSDASLEVTKLLKEVHRIFQEKS</sequence>
<dbReference type="OrthoDB" id="13869at2"/>
<dbReference type="EMBL" id="CP003985">
    <property type="protein sequence ID" value="AGF77749.1"/>
    <property type="molecule type" value="Genomic_DNA"/>
</dbReference>
<dbReference type="Proteomes" id="UP000011721">
    <property type="component" value="Chromosome"/>
</dbReference>
<dbReference type="HOGENOM" id="CLU_037612_5_3_7"/>
<dbReference type="PANTHER" id="PTHR13696:SF96">
    <property type="entry name" value="COBQ_COBB_MIND_PARA NUCLEOTIDE BINDING DOMAIN-CONTAINING PROTEIN"/>
    <property type="match status" value="1"/>
</dbReference>
<dbReference type="InterPro" id="IPR002586">
    <property type="entry name" value="CobQ/CobB/MinD/ParA_Nub-bd_dom"/>
</dbReference>
<name>M1NDA9_DESSD</name>
<feature type="domain" description="CobQ/CobB/MinD/ParA nucleotide binding" evidence="1">
    <location>
        <begin position="3"/>
        <end position="183"/>
    </location>
</feature>
<evidence type="ECO:0000313" key="3">
    <source>
        <dbReference type="Proteomes" id="UP000011721"/>
    </source>
</evidence>
<protein>
    <submittedName>
        <fullName evidence="2">ATPase involved in chromosome partitioning</fullName>
    </submittedName>
</protein>
<gene>
    <name evidence="2" type="ordered locus">UWK_01181</name>
</gene>
<dbReference type="RefSeq" id="WP_015403443.1">
    <property type="nucleotide sequence ID" value="NC_020304.1"/>
</dbReference>
<proteinExistence type="predicted"/>
<dbReference type="SUPFAM" id="SSF52540">
    <property type="entry name" value="P-loop containing nucleoside triphosphate hydrolases"/>
    <property type="match status" value="1"/>
</dbReference>
<keyword evidence="3" id="KW-1185">Reference proteome</keyword>
<organism evidence="2 3">
    <name type="scientific">Desulfocapsa sulfexigens (strain DSM 10523 / SB164P1)</name>
    <dbReference type="NCBI Taxonomy" id="1167006"/>
    <lineage>
        <taxon>Bacteria</taxon>
        <taxon>Pseudomonadati</taxon>
        <taxon>Thermodesulfobacteriota</taxon>
        <taxon>Desulfobulbia</taxon>
        <taxon>Desulfobulbales</taxon>
        <taxon>Desulfocapsaceae</taxon>
        <taxon>Desulfocapsa</taxon>
    </lineage>
</organism>
<dbReference type="PIRSF" id="PIRSF009320">
    <property type="entry name" value="Nuc_binding_HP_1000"/>
    <property type="match status" value="1"/>
</dbReference>
<dbReference type="eggNOG" id="COG1192">
    <property type="taxonomic scope" value="Bacteria"/>
</dbReference>
<reference evidence="3" key="1">
    <citation type="journal article" date="2013" name="Stand. Genomic Sci.">
        <title>Complete genome sequence of Desulfocapsa sulfexigens, a marine deltaproteobacterium specialized in disproportionating inorganic sulfur compounds.</title>
        <authorList>
            <person name="Finster K.W."/>
            <person name="Kjeldsen K.U."/>
            <person name="Kube M."/>
            <person name="Reinhardt R."/>
            <person name="Mussmann M."/>
            <person name="Amann R."/>
            <person name="Schreiber L."/>
        </authorList>
    </citation>
    <scope>NUCLEOTIDE SEQUENCE [LARGE SCALE GENOMIC DNA]</scope>
    <source>
        <strain evidence="3">DSM 10523 / SB164P1</strain>
    </source>
</reference>
<evidence type="ECO:0000259" key="1">
    <source>
        <dbReference type="Pfam" id="PF01656"/>
    </source>
</evidence>
<dbReference type="InterPro" id="IPR050678">
    <property type="entry name" value="DNA_Partitioning_ATPase"/>
</dbReference>
<dbReference type="CDD" id="cd02042">
    <property type="entry name" value="ParAB_family"/>
    <property type="match status" value="1"/>
</dbReference>
<accession>M1NDA9</accession>
<dbReference type="KEGG" id="dsf:UWK_01181"/>
<dbReference type="Gene3D" id="3.40.50.300">
    <property type="entry name" value="P-loop containing nucleotide triphosphate hydrolases"/>
    <property type="match status" value="1"/>
</dbReference>